<keyword evidence="2" id="KW-1185">Reference proteome</keyword>
<protein>
    <submittedName>
        <fullName evidence="1">Uncharacterized protein</fullName>
    </submittedName>
</protein>
<sequence length="63" mass="7413">EPSGTDIQHQRWLFRFDCGAIVWRESAAHCERNNRSNLRFCRYSGRRVGDDICGQKISREKSI</sequence>
<dbReference type="Proteomes" id="UP001439008">
    <property type="component" value="Unassembled WGS sequence"/>
</dbReference>
<reference evidence="1 2" key="1">
    <citation type="journal article" date="2024" name="BMC Biol.">
        <title>Comparative genomics of Ascetosporea gives new insight into the evolutionary basis for animal parasitism in Rhizaria.</title>
        <authorList>
            <person name="Hiltunen Thoren M."/>
            <person name="Onut-Brannstrom I."/>
            <person name="Alfjorden A."/>
            <person name="Peckova H."/>
            <person name="Swords F."/>
            <person name="Hooper C."/>
            <person name="Holzer A.S."/>
            <person name="Bass D."/>
            <person name="Burki F."/>
        </authorList>
    </citation>
    <scope>NUCLEOTIDE SEQUENCE [LARGE SCALE GENOMIC DNA]</scope>
    <source>
        <strain evidence="1">20-A016</strain>
    </source>
</reference>
<accession>A0ABV2AUE9</accession>
<evidence type="ECO:0000313" key="2">
    <source>
        <dbReference type="Proteomes" id="UP001439008"/>
    </source>
</evidence>
<name>A0ABV2AUE9_9EUKA</name>
<gene>
    <name evidence="1" type="ORF">MHBO_004849</name>
</gene>
<comment type="caution">
    <text evidence="1">The sequence shown here is derived from an EMBL/GenBank/DDBJ whole genome shotgun (WGS) entry which is preliminary data.</text>
</comment>
<evidence type="ECO:0000313" key="1">
    <source>
        <dbReference type="EMBL" id="MES1923298.1"/>
    </source>
</evidence>
<organism evidence="1 2">
    <name type="scientific">Bonamia ostreae</name>
    <dbReference type="NCBI Taxonomy" id="126728"/>
    <lineage>
        <taxon>Eukaryota</taxon>
        <taxon>Sar</taxon>
        <taxon>Rhizaria</taxon>
        <taxon>Endomyxa</taxon>
        <taxon>Ascetosporea</taxon>
        <taxon>Haplosporida</taxon>
        <taxon>Bonamia</taxon>
    </lineage>
</organism>
<feature type="non-terminal residue" evidence="1">
    <location>
        <position position="1"/>
    </location>
</feature>
<feature type="non-terminal residue" evidence="1">
    <location>
        <position position="63"/>
    </location>
</feature>
<proteinExistence type="predicted"/>
<dbReference type="EMBL" id="JBDODL010005496">
    <property type="protein sequence ID" value="MES1923298.1"/>
    <property type="molecule type" value="Genomic_DNA"/>
</dbReference>